<accession>A0AAE9LP42</accession>
<sequence>MQKRVRLVIVQGVSRDDIFKFSDNVIGLKGNVSISTTMHNKQLLLHLQLFERSDEIAAKEAIQILISVLYLQGFLQNHDFDLS</sequence>
<evidence type="ECO:0000313" key="1">
    <source>
        <dbReference type="EMBL" id="USE82048.1"/>
    </source>
</evidence>
<name>A0AAE9LP42_9GAMM</name>
<proteinExistence type="predicted"/>
<evidence type="ECO:0000313" key="2">
    <source>
        <dbReference type="Proteomes" id="UP001056716"/>
    </source>
</evidence>
<keyword evidence="2" id="KW-1185">Reference proteome</keyword>
<dbReference type="EMBL" id="CP098732">
    <property type="protein sequence ID" value="USE82048.1"/>
    <property type="molecule type" value="Genomic_DNA"/>
</dbReference>
<dbReference type="Proteomes" id="UP001056716">
    <property type="component" value="Chromosome"/>
</dbReference>
<organism evidence="1 2">
    <name type="scientific">Acinetobacter tibetensis</name>
    <dbReference type="NCBI Taxonomy" id="2943497"/>
    <lineage>
        <taxon>Bacteria</taxon>
        <taxon>Pseudomonadati</taxon>
        <taxon>Pseudomonadota</taxon>
        <taxon>Gammaproteobacteria</taxon>
        <taxon>Moraxellales</taxon>
        <taxon>Moraxellaceae</taxon>
        <taxon>Acinetobacter</taxon>
    </lineage>
</organism>
<protein>
    <submittedName>
        <fullName evidence="1">Uncharacterized protein</fullName>
    </submittedName>
</protein>
<reference evidence="1" key="1">
    <citation type="submission" date="2022-06" db="EMBL/GenBank/DDBJ databases">
        <title>Isolation, identification and characterization of iprodione-degrading strains in Lhasa, Tibet.</title>
        <authorList>
            <person name="Pan H."/>
        </authorList>
    </citation>
    <scope>NUCLEOTIDE SEQUENCE</scope>
    <source>
        <strain evidence="1">Y-23</strain>
    </source>
</reference>
<dbReference type="AlphaFoldDB" id="A0AAE9LP42"/>
<dbReference type="RefSeq" id="WP_252218750.1">
    <property type="nucleotide sequence ID" value="NZ_CP098732.1"/>
</dbReference>
<gene>
    <name evidence="1" type="ORF">M5E07_09465</name>
</gene>
<dbReference type="KEGG" id="atz:M5E07_09465"/>